<accession>A0ABS1CY13</accession>
<keyword evidence="3" id="KW-1185">Reference proteome</keyword>
<evidence type="ECO:0000313" key="3">
    <source>
        <dbReference type="Proteomes" id="UP000697995"/>
    </source>
</evidence>
<proteinExistence type="predicted"/>
<dbReference type="EMBL" id="NRSG01000073">
    <property type="protein sequence ID" value="MBK1658912.1"/>
    <property type="molecule type" value="Genomic_DNA"/>
</dbReference>
<name>A0ABS1CY13_9PROT</name>
<dbReference type="CDD" id="cd02440">
    <property type="entry name" value="AdoMet_MTases"/>
    <property type="match status" value="1"/>
</dbReference>
<evidence type="ECO:0000313" key="2">
    <source>
        <dbReference type="EMBL" id="MBK1658912.1"/>
    </source>
</evidence>
<feature type="domain" description="Methyltransferase type 11" evidence="1">
    <location>
        <begin position="243"/>
        <end position="289"/>
    </location>
</feature>
<evidence type="ECO:0000259" key="1">
    <source>
        <dbReference type="Pfam" id="PF08241"/>
    </source>
</evidence>
<reference evidence="2 3" key="1">
    <citation type="journal article" date="2020" name="Microorganisms">
        <title>Osmotic Adaptation and Compatible Solute Biosynthesis of Phototrophic Bacteria as Revealed from Genome Analyses.</title>
        <authorList>
            <person name="Imhoff J.F."/>
            <person name="Rahn T."/>
            <person name="Kunzel S."/>
            <person name="Keller A."/>
            <person name="Neulinger S.C."/>
        </authorList>
    </citation>
    <scope>NUCLEOTIDE SEQUENCE [LARGE SCALE GENOMIC DNA]</scope>
    <source>
        <strain evidence="2 3">DSM 15382</strain>
    </source>
</reference>
<gene>
    <name evidence="2" type="ORF">CKO45_11775</name>
</gene>
<organism evidence="2 3">
    <name type="scientific">Paracraurococcus ruber</name>
    <dbReference type="NCBI Taxonomy" id="77675"/>
    <lineage>
        <taxon>Bacteria</taxon>
        <taxon>Pseudomonadati</taxon>
        <taxon>Pseudomonadota</taxon>
        <taxon>Alphaproteobacteria</taxon>
        <taxon>Acetobacterales</taxon>
        <taxon>Roseomonadaceae</taxon>
        <taxon>Paracraurococcus</taxon>
    </lineage>
</organism>
<comment type="caution">
    <text evidence="2">The sequence shown here is derived from an EMBL/GenBank/DDBJ whole genome shotgun (WGS) entry which is preliminary data.</text>
</comment>
<dbReference type="Pfam" id="PF08241">
    <property type="entry name" value="Methyltransf_11"/>
    <property type="match status" value="1"/>
</dbReference>
<dbReference type="SUPFAM" id="SSF53335">
    <property type="entry name" value="S-adenosyl-L-methionine-dependent methyltransferases"/>
    <property type="match status" value="1"/>
</dbReference>
<sequence length="399" mass="44339">MVACCALSGRRPTPCGRTRSAPAPLPRPCVPAAGRSGPGHRLVSSCRRRPGPFVAACAGMGDGLRPGPQARARMPSARGRGSSPMAAPIVLFDAATDESFDEAAYLRANADVQQAVARGDFDSGRQHFEAFGRHEGRRQRHLHDLSALRAAKLDRLRPHLRLDLPHETRDGKYDFLTSELRAETRIVETENVSENAYDAPMQRLVEKHRDGLVLDCGAGRRPVYYPNVVNYEIVDYPTTDILGVGEVLPFRDDSFDAIFSVAVLEHVRDPFRCAAEIARVLKPGGDLFCAVPFLQPLHGYPHHYFNATHQGIRRLFEDRLEVRDVTVFPSTHPVIALHWMLGSYAQGLAGRTREEFLAMRVADFLQPWEAMVEQPFATELPMDKQLELACATVLTATKR</sequence>
<protein>
    <recommendedName>
        <fullName evidence="1">Methyltransferase type 11 domain-containing protein</fullName>
    </recommendedName>
</protein>
<dbReference type="InterPro" id="IPR013216">
    <property type="entry name" value="Methyltransf_11"/>
</dbReference>
<dbReference type="InterPro" id="IPR029063">
    <property type="entry name" value="SAM-dependent_MTases_sf"/>
</dbReference>
<dbReference type="Gene3D" id="3.40.50.150">
    <property type="entry name" value="Vaccinia Virus protein VP39"/>
    <property type="match status" value="1"/>
</dbReference>
<dbReference type="Proteomes" id="UP000697995">
    <property type="component" value="Unassembled WGS sequence"/>
</dbReference>